<dbReference type="Bgee" id="ENSAMXG00000042965">
    <property type="expression patterns" value="Expressed in testis and 2 other cell types or tissues"/>
</dbReference>
<reference evidence="5" key="2">
    <citation type="journal article" date="2014" name="Nat. Commun.">
        <title>The cavefish genome reveals candidate genes for eye loss.</title>
        <authorList>
            <person name="McGaugh S.E."/>
            <person name="Gross J.B."/>
            <person name="Aken B."/>
            <person name="Blin M."/>
            <person name="Borowsky R."/>
            <person name="Chalopin D."/>
            <person name="Hinaux H."/>
            <person name="Jeffery W.R."/>
            <person name="Keene A."/>
            <person name="Ma L."/>
            <person name="Minx P."/>
            <person name="Murphy D."/>
            <person name="O'Quin K.E."/>
            <person name="Retaux S."/>
            <person name="Rohner N."/>
            <person name="Searle S.M."/>
            <person name="Stahl B.A."/>
            <person name="Tabin C."/>
            <person name="Volff J.N."/>
            <person name="Yoshizawa M."/>
            <person name="Warren W.C."/>
        </authorList>
    </citation>
    <scope>NUCLEOTIDE SEQUENCE [LARGE SCALE GENOMIC DNA]</scope>
    <source>
        <strain evidence="5">female</strain>
    </source>
</reference>
<dbReference type="GO" id="GO:0003690">
    <property type="term" value="F:double-stranded DNA binding"/>
    <property type="evidence" value="ECO:0007669"/>
    <property type="project" value="InterPro"/>
</dbReference>
<dbReference type="InterPro" id="IPR036875">
    <property type="entry name" value="Znf_CCHC_sf"/>
</dbReference>
<evidence type="ECO:0000313" key="5">
    <source>
        <dbReference type="Proteomes" id="UP000018467"/>
    </source>
</evidence>
<evidence type="ECO:0000256" key="2">
    <source>
        <dbReference type="SAM" id="Phobius"/>
    </source>
</evidence>
<keyword evidence="1" id="KW-0479">Metal-binding</keyword>
<dbReference type="GO" id="GO:0002218">
    <property type="term" value="P:activation of innate immune response"/>
    <property type="evidence" value="ECO:0007669"/>
    <property type="project" value="InterPro"/>
</dbReference>
<keyword evidence="2" id="KW-0472">Membrane</keyword>
<feature type="domain" description="CCHC-type" evidence="3">
    <location>
        <begin position="87"/>
        <end position="103"/>
    </location>
</feature>
<reference evidence="5" key="1">
    <citation type="submission" date="2013-03" db="EMBL/GenBank/DDBJ databases">
        <authorList>
            <person name="Jeffery W."/>
            <person name="Warren W."/>
            <person name="Wilson R.K."/>
        </authorList>
    </citation>
    <scope>NUCLEOTIDE SEQUENCE</scope>
    <source>
        <strain evidence="5">female</strain>
    </source>
</reference>
<dbReference type="Gene3D" id="4.10.60.10">
    <property type="entry name" value="Zinc finger, CCHC-type"/>
    <property type="match status" value="1"/>
</dbReference>
<dbReference type="InterPro" id="IPR001878">
    <property type="entry name" value="Znf_CCHC"/>
</dbReference>
<accession>A0A3B1IHV8</accession>
<dbReference type="PANTHER" id="PTHR22639">
    <property type="entry name" value="GAG-RELATED PROTEIN"/>
    <property type="match status" value="1"/>
</dbReference>
<dbReference type="InterPro" id="IPR042509">
    <property type="entry name" value="ZCCHC3"/>
</dbReference>
<dbReference type="GeneTree" id="ENSGT00530000063983"/>
<keyword evidence="1" id="KW-0862">Zinc</keyword>
<name>A0A3B1IHV8_ASTMX</name>
<keyword evidence="1" id="KW-0863">Zinc-finger</keyword>
<evidence type="ECO:0000256" key="1">
    <source>
        <dbReference type="PROSITE-ProRule" id="PRU00047"/>
    </source>
</evidence>
<dbReference type="PROSITE" id="PS50158">
    <property type="entry name" value="ZF_CCHC"/>
    <property type="match status" value="1"/>
</dbReference>
<keyword evidence="2" id="KW-0812">Transmembrane</keyword>
<sequence>MVRDELGVWNGRRQYIMNFKKNSDGSWRYPPANFSLGGNRGYLFFRGQPAFCRGCQKYGHQVEGCNDVECRNCLGHGHLAKDCNNPRRCRGCGGEGHLIHSCPVQVQSYGYILNGFLEQGARTGACSFCSTHRPGIAVPPGAVHLPYSGAKKEETTGSLAKCSRGLELIGGWSVPVICLVFFFLTFFFF</sequence>
<keyword evidence="5" id="KW-1185">Reference proteome</keyword>
<evidence type="ECO:0000313" key="4">
    <source>
        <dbReference type="Ensembl" id="ENSAMXP00000029140.1"/>
    </source>
</evidence>
<reference evidence="4" key="4">
    <citation type="submission" date="2025-09" db="UniProtKB">
        <authorList>
            <consortium name="Ensembl"/>
        </authorList>
    </citation>
    <scope>IDENTIFICATION</scope>
</reference>
<feature type="transmembrane region" description="Helical" evidence="2">
    <location>
        <begin position="168"/>
        <end position="188"/>
    </location>
</feature>
<dbReference type="Pfam" id="PF23058">
    <property type="entry name" value="RBD_ZCCHC3_2nd"/>
    <property type="match status" value="1"/>
</dbReference>
<protein>
    <recommendedName>
        <fullName evidence="3">CCHC-type domain-containing protein</fullName>
    </recommendedName>
</protein>
<dbReference type="PANTHER" id="PTHR22639:SF3">
    <property type="entry name" value="ZINC FINGER CCHC DOMAIN-CONTAINING PROTEIN 3"/>
    <property type="match status" value="1"/>
</dbReference>
<dbReference type="Ensembl" id="ENSAMXT00000032455.1">
    <property type="protein sequence ID" value="ENSAMXP00000029140.1"/>
    <property type="gene ID" value="ENSAMXG00000042965.1"/>
</dbReference>
<dbReference type="SMART" id="SM00343">
    <property type="entry name" value="ZnF_C2HC"/>
    <property type="match status" value="3"/>
</dbReference>
<dbReference type="InParanoid" id="A0A3B1IHV8"/>
<dbReference type="AlphaFoldDB" id="A0A3B1IHV8"/>
<dbReference type="GO" id="GO:0003723">
    <property type="term" value="F:RNA binding"/>
    <property type="evidence" value="ECO:0007669"/>
    <property type="project" value="InterPro"/>
</dbReference>
<dbReference type="SUPFAM" id="SSF57756">
    <property type="entry name" value="Retrovirus zinc finger-like domains"/>
    <property type="match status" value="1"/>
</dbReference>
<dbReference type="GO" id="GO:0008270">
    <property type="term" value="F:zinc ion binding"/>
    <property type="evidence" value="ECO:0007669"/>
    <property type="project" value="UniProtKB-KW"/>
</dbReference>
<evidence type="ECO:0000259" key="3">
    <source>
        <dbReference type="PROSITE" id="PS50158"/>
    </source>
</evidence>
<dbReference type="STRING" id="7994.ENSAMXP00000029140"/>
<keyword evidence="2" id="KW-1133">Transmembrane helix</keyword>
<organism evidence="4 5">
    <name type="scientific">Astyanax mexicanus</name>
    <name type="common">Blind cave fish</name>
    <name type="synonym">Astyanax fasciatus mexicanus</name>
    <dbReference type="NCBI Taxonomy" id="7994"/>
    <lineage>
        <taxon>Eukaryota</taxon>
        <taxon>Metazoa</taxon>
        <taxon>Chordata</taxon>
        <taxon>Craniata</taxon>
        <taxon>Vertebrata</taxon>
        <taxon>Euteleostomi</taxon>
        <taxon>Actinopterygii</taxon>
        <taxon>Neopterygii</taxon>
        <taxon>Teleostei</taxon>
        <taxon>Ostariophysi</taxon>
        <taxon>Characiformes</taxon>
        <taxon>Characoidei</taxon>
        <taxon>Acestrorhamphidae</taxon>
        <taxon>Acestrorhamphinae</taxon>
        <taxon>Astyanax</taxon>
    </lineage>
</organism>
<dbReference type="Proteomes" id="UP000018467">
    <property type="component" value="Unassembled WGS sequence"/>
</dbReference>
<reference evidence="4" key="3">
    <citation type="submission" date="2025-08" db="UniProtKB">
        <authorList>
            <consortium name="Ensembl"/>
        </authorList>
    </citation>
    <scope>IDENTIFICATION</scope>
</reference>
<dbReference type="InterPro" id="IPR057811">
    <property type="entry name" value="RBD_ZCCHC3_2nd"/>
</dbReference>
<proteinExistence type="predicted"/>